<dbReference type="InterPro" id="IPR050087">
    <property type="entry name" value="AON_synthase_class-II"/>
</dbReference>
<dbReference type="InterPro" id="IPR004839">
    <property type="entry name" value="Aminotransferase_I/II_large"/>
</dbReference>
<dbReference type="CDD" id="cd06454">
    <property type="entry name" value="KBL_like"/>
    <property type="match status" value="1"/>
</dbReference>
<dbReference type="Gene3D" id="3.90.1150.10">
    <property type="entry name" value="Aspartate Aminotransferase, domain 1"/>
    <property type="match status" value="1"/>
</dbReference>
<dbReference type="PANTHER" id="PTHR13693">
    <property type="entry name" value="CLASS II AMINOTRANSFERASE/8-AMINO-7-OXONONANOATE SYNTHASE"/>
    <property type="match status" value="1"/>
</dbReference>
<dbReference type="GO" id="GO:0005739">
    <property type="term" value="C:mitochondrion"/>
    <property type="evidence" value="ECO:0007669"/>
    <property type="project" value="TreeGrafter"/>
</dbReference>
<evidence type="ECO:0000256" key="5">
    <source>
        <dbReference type="ARBA" id="ARBA00022679"/>
    </source>
</evidence>
<dbReference type="AlphaFoldDB" id="A0A6P6RQX6"/>
<name>A0A6P6RQX6_9EIME</name>
<protein>
    <recommendedName>
        <fullName evidence="4">5-aminolevulinate synthase</fullName>
        <ecNumber evidence="4">2.3.1.37</ecNumber>
    </recommendedName>
    <alternativeName>
        <fullName evidence="9">5-aminolevulinic acid synthase</fullName>
    </alternativeName>
    <alternativeName>
        <fullName evidence="10">Delta-ALA synthase</fullName>
    </alternativeName>
    <alternativeName>
        <fullName evidence="11">Delta-aminolevulinate synthase</fullName>
    </alternativeName>
</protein>
<keyword evidence="15" id="KW-1185">Reference proteome</keyword>
<organism evidence="15 16">
    <name type="scientific">Cyclospora cayetanensis</name>
    <dbReference type="NCBI Taxonomy" id="88456"/>
    <lineage>
        <taxon>Eukaryota</taxon>
        <taxon>Sar</taxon>
        <taxon>Alveolata</taxon>
        <taxon>Apicomplexa</taxon>
        <taxon>Conoidasida</taxon>
        <taxon>Coccidia</taxon>
        <taxon>Eucoccidiorida</taxon>
        <taxon>Eimeriorina</taxon>
        <taxon>Eimeriidae</taxon>
        <taxon>Cyclospora</taxon>
    </lineage>
</organism>
<dbReference type="GeneID" id="34619497"/>
<dbReference type="PROSITE" id="PS00599">
    <property type="entry name" value="AA_TRANSFER_CLASS_2"/>
    <property type="match status" value="1"/>
</dbReference>
<dbReference type="UniPathway" id="UPA00251">
    <property type="reaction ID" value="UER00375"/>
</dbReference>
<evidence type="ECO:0000256" key="13">
    <source>
        <dbReference type="SAM" id="MobiDB-lite"/>
    </source>
</evidence>
<evidence type="ECO:0000256" key="8">
    <source>
        <dbReference type="ARBA" id="ARBA00023315"/>
    </source>
</evidence>
<comment type="cofactor">
    <cofactor evidence="1">
        <name>pyridoxal 5'-phosphate</name>
        <dbReference type="ChEBI" id="CHEBI:597326"/>
    </cofactor>
</comment>
<evidence type="ECO:0000259" key="14">
    <source>
        <dbReference type="Pfam" id="PF00155"/>
    </source>
</evidence>
<keyword evidence="6" id="KW-0663">Pyridoxal phosphate</keyword>
<comment type="pathway">
    <text evidence="2">Porphyrin-containing compound metabolism; protoporphyrin-IX biosynthesis; 5-aminolevulinate from glycine: step 1/1.</text>
</comment>
<dbReference type="Pfam" id="PF00155">
    <property type="entry name" value="Aminotran_1_2"/>
    <property type="match status" value="1"/>
</dbReference>
<keyword evidence="8" id="KW-0012">Acyltransferase</keyword>
<evidence type="ECO:0000313" key="16">
    <source>
        <dbReference type="RefSeq" id="XP_026190201.1"/>
    </source>
</evidence>
<dbReference type="FunFam" id="3.40.640.10:FF:000006">
    <property type="entry name" value="5-aminolevulinate synthase, mitochondrial"/>
    <property type="match status" value="1"/>
</dbReference>
<feature type="compositionally biased region" description="Polar residues" evidence="13">
    <location>
        <begin position="43"/>
        <end position="69"/>
    </location>
</feature>
<evidence type="ECO:0000256" key="2">
    <source>
        <dbReference type="ARBA" id="ARBA00005029"/>
    </source>
</evidence>
<gene>
    <name evidence="16" type="primary">LOC34619497</name>
</gene>
<keyword evidence="5" id="KW-0808">Transferase</keyword>
<dbReference type="InterPro" id="IPR015421">
    <property type="entry name" value="PyrdxlP-dep_Trfase_major"/>
</dbReference>
<dbReference type="EC" id="2.3.1.37" evidence="4"/>
<dbReference type="InterPro" id="IPR010961">
    <property type="entry name" value="4pyrrol_synth_NH2levulA_synth"/>
</dbReference>
<evidence type="ECO:0000256" key="6">
    <source>
        <dbReference type="ARBA" id="ARBA00022898"/>
    </source>
</evidence>
<dbReference type="GO" id="GO:0003870">
    <property type="term" value="F:5-aminolevulinate synthase activity"/>
    <property type="evidence" value="ECO:0007669"/>
    <property type="project" value="UniProtKB-EC"/>
</dbReference>
<dbReference type="GO" id="GO:0006782">
    <property type="term" value="P:protoporphyrinogen IX biosynthetic process"/>
    <property type="evidence" value="ECO:0007669"/>
    <property type="project" value="UniProtKB-UniPathway"/>
</dbReference>
<comment type="similarity">
    <text evidence="3">Belongs to the class-II pyridoxal-phosphate-dependent aminotransferase family.</text>
</comment>
<evidence type="ECO:0000256" key="1">
    <source>
        <dbReference type="ARBA" id="ARBA00001933"/>
    </source>
</evidence>
<evidence type="ECO:0000256" key="10">
    <source>
        <dbReference type="ARBA" id="ARBA00031945"/>
    </source>
</evidence>
<evidence type="ECO:0000256" key="12">
    <source>
        <dbReference type="ARBA" id="ARBA00047654"/>
    </source>
</evidence>
<proteinExistence type="inferred from homology"/>
<accession>A0A6P6RQX6</accession>
<dbReference type="NCBIfam" id="TIGR01821">
    <property type="entry name" value="5aminolev_synth"/>
    <property type="match status" value="1"/>
</dbReference>
<dbReference type="InterPro" id="IPR015422">
    <property type="entry name" value="PyrdxlP-dep_Trfase_small"/>
</dbReference>
<keyword evidence="7" id="KW-0350">Heme biosynthesis</keyword>
<dbReference type="InterPro" id="IPR015424">
    <property type="entry name" value="PyrdxlP-dep_Trfase"/>
</dbReference>
<sequence>MASHVCHLFRRCPFLQRHKGASVESLIPLCKLCPVASRSPGTFSPQGAQLASDTQLPADDTASSFTVSSAGPGGSSLDGEAANKQLQQFHHQLQQQQLPHRQQLPKDFYSQLADCRIAELHAEGRYRVFANLRRSVGNYPSAFLHDPEGHQKHEVTLWCSNDYLGMSQHPDVMHASKAAIDLSGVGSGGTRNISGSNVYHTELEAELANWHEKESALLFTSGFVANEAALSSLASLYPGLIFFSDESNHASMIAGMRHSRAEKQIFRHNDTQHLRQLLQQADPLRPRVIVFESIYSMDGSIAPIKGICDLAEEFNCLTYIDEVHAVGMYGHRGAGVAQHLGQSHRINLINGTLAKAVGVFGGYVAGDANLIDCIRSYAGGFIFTSSLPPSVTAAATASIKYLKHSNVERYLQQLRASELKSLLLLHDLPLLFNSSHIVPLLVGDARKCKEATDILLNEYQIYIQPINYPTVPRGSERLRITPSPLHSRDDCHKLLGALRDVWTRLNLPSGTEFIQRGLPLNRNGRELQQLLQLLQQQQHFVKQHASPDFAAPLTAATETGDSETGDSNSSVMCPFGVAAAADWKGLPGNRGMPSFVRFNQFAAEAFQERHPTWQQALGEGGPLQQLLQQQLVCTQFFFATNPTTPNATTTPPAAPKAAAAQAQGARANKIHNTQRATAVRPGALSALQCSHFWGVYAPARLSKTDANRKPLRSCQHDEVYM</sequence>
<feature type="region of interest" description="Disordered" evidence="13">
    <location>
        <begin position="43"/>
        <end position="80"/>
    </location>
</feature>
<dbReference type="PANTHER" id="PTHR13693:SF102">
    <property type="entry name" value="2-AMINO-3-KETOBUTYRATE COENZYME A LIGASE, MITOCHONDRIAL"/>
    <property type="match status" value="1"/>
</dbReference>
<evidence type="ECO:0000256" key="3">
    <source>
        <dbReference type="ARBA" id="ARBA00008392"/>
    </source>
</evidence>
<dbReference type="SUPFAM" id="SSF53383">
    <property type="entry name" value="PLP-dependent transferases"/>
    <property type="match status" value="1"/>
</dbReference>
<feature type="domain" description="Aminotransferase class I/classII large" evidence="14">
    <location>
        <begin position="154"/>
        <end position="498"/>
    </location>
</feature>
<evidence type="ECO:0000313" key="15">
    <source>
        <dbReference type="Proteomes" id="UP000515125"/>
    </source>
</evidence>
<dbReference type="Proteomes" id="UP000515125">
    <property type="component" value="Unplaced"/>
</dbReference>
<evidence type="ECO:0000256" key="4">
    <source>
        <dbReference type="ARBA" id="ARBA00013257"/>
    </source>
</evidence>
<reference evidence="16" key="1">
    <citation type="submission" date="2025-08" db="UniProtKB">
        <authorList>
            <consortium name="RefSeq"/>
        </authorList>
    </citation>
    <scope>IDENTIFICATION</scope>
</reference>
<evidence type="ECO:0000256" key="9">
    <source>
        <dbReference type="ARBA" id="ARBA00031691"/>
    </source>
</evidence>
<comment type="catalytic activity">
    <reaction evidence="12">
        <text>succinyl-CoA + glycine + H(+) = 5-aminolevulinate + CO2 + CoA</text>
        <dbReference type="Rhea" id="RHEA:12921"/>
        <dbReference type="ChEBI" id="CHEBI:15378"/>
        <dbReference type="ChEBI" id="CHEBI:16526"/>
        <dbReference type="ChEBI" id="CHEBI:57287"/>
        <dbReference type="ChEBI" id="CHEBI:57292"/>
        <dbReference type="ChEBI" id="CHEBI:57305"/>
        <dbReference type="ChEBI" id="CHEBI:356416"/>
        <dbReference type="EC" id="2.3.1.37"/>
    </reaction>
</comment>
<dbReference type="GO" id="GO:0030170">
    <property type="term" value="F:pyridoxal phosphate binding"/>
    <property type="evidence" value="ECO:0007669"/>
    <property type="project" value="InterPro"/>
</dbReference>
<evidence type="ECO:0000256" key="7">
    <source>
        <dbReference type="ARBA" id="ARBA00023133"/>
    </source>
</evidence>
<dbReference type="OrthoDB" id="354555at2759"/>
<dbReference type="RefSeq" id="XP_026190201.1">
    <property type="nucleotide sequence ID" value="XM_026334416.1"/>
</dbReference>
<evidence type="ECO:0000256" key="11">
    <source>
        <dbReference type="ARBA" id="ARBA00032773"/>
    </source>
</evidence>
<dbReference type="InterPro" id="IPR001917">
    <property type="entry name" value="Aminotrans_II_pyridoxalP_BS"/>
</dbReference>
<dbReference type="Gene3D" id="3.40.640.10">
    <property type="entry name" value="Type I PLP-dependent aspartate aminotransferase-like (Major domain)"/>
    <property type="match status" value="1"/>
</dbReference>